<name>A0A835CP14_APHGI</name>
<evidence type="ECO:0000259" key="11">
    <source>
        <dbReference type="PROSITE" id="PS51263"/>
    </source>
</evidence>
<dbReference type="OrthoDB" id="5971719at2759"/>
<dbReference type="GO" id="GO:0098974">
    <property type="term" value="P:postsynaptic actin cytoskeleton organization"/>
    <property type="evidence" value="ECO:0007669"/>
    <property type="project" value="TreeGrafter"/>
</dbReference>
<evidence type="ECO:0000313" key="12">
    <source>
        <dbReference type="EMBL" id="KAF7990827.1"/>
    </source>
</evidence>
<reference evidence="12 13" key="1">
    <citation type="submission" date="2020-08" db="EMBL/GenBank/DDBJ databases">
        <title>Aphidius gifuensis genome sequencing and assembly.</title>
        <authorList>
            <person name="Du Z."/>
        </authorList>
    </citation>
    <scope>NUCLEOTIDE SEQUENCE [LARGE SCALE GENOMIC DNA]</scope>
    <source>
        <strain evidence="12">YNYX2018</strain>
        <tissue evidence="12">Adults</tissue>
    </source>
</reference>
<feature type="compositionally biased region" description="Basic and acidic residues" evidence="9">
    <location>
        <begin position="266"/>
        <end position="279"/>
    </location>
</feature>
<keyword evidence="3 8" id="KW-0728">SH3 domain</keyword>
<dbReference type="GO" id="GO:0030864">
    <property type="term" value="C:cortical actin cytoskeleton"/>
    <property type="evidence" value="ECO:0007669"/>
    <property type="project" value="TreeGrafter"/>
</dbReference>
<dbReference type="SUPFAM" id="SSF55753">
    <property type="entry name" value="Actin depolymerizing proteins"/>
    <property type="match status" value="1"/>
</dbReference>
<gene>
    <name evidence="12" type="ORF">HCN44_000632</name>
</gene>
<dbReference type="PRINTS" id="PR00452">
    <property type="entry name" value="SH3DOMAIN"/>
</dbReference>
<dbReference type="SMART" id="SM00102">
    <property type="entry name" value="ADF"/>
    <property type="match status" value="1"/>
</dbReference>
<keyword evidence="6" id="KW-0009">Actin-binding</keyword>
<evidence type="ECO:0000259" key="10">
    <source>
        <dbReference type="PROSITE" id="PS50002"/>
    </source>
</evidence>
<dbReference type="FunFam" id="2.30.30.40:FF:000046">
    <property type="entry name" value="Drebrin-like protein isoform B"/>
    <property type="match status" value="1"/>
</dbReference>
<evidence type="ECO:0000256" key="9">
    <source>
        <dbReference type="SAM" id="MobiDB-lite"/>
    </source>
</evidence>
<feature type="compositionally biased region" description="Polar residues" evidence="9">
    <location>
        <begin position="223"/>
        <end position="238"/>
    </location>
</feature>
<keyword evidence="4" id="KW-0963">Cytoplasm</keyword>
<keyword evidence="13" id="KW-1185">Reference proteome</keyword>
<dbReference type="GO" id="GO:0014069">
    <property type="term" value="C:postsynaptic density"/>
    <property type="evidence" value="ECO:0007669"/>
    <property type="project" value="TreeGrafter"/>
</dbReference>
<dbReference type="SUPFAM" id="SSF50044">
    <property type="entry name" value="SH3-domain"/>
    <property type="match status" value="1"/>
</dbReference>
<evidence type="ECO:0000256" key="3">
    <source>
        <dbReference type="ARBA" id="ARBA00022443"/>
    </source>
</evidence>
<dbReference type="CDD" id="cd11960">
    <property type="entry name" value="SH3_Abp1_eu"/>
    <property type="match status" value="1"/>
</dbReference>
<dbReference type="GO" id="GO:0048812">
    <property type="term" value="P:neuron projection morphogenesis"/>
    <property type="evidence" value="ECO:0007669"/>
    <property type="project" value="TreeGrafter"/>
</dbReference>
<organism evidence="12 13">
    <name type="scientific">Aphidius gifuensis</name>
    <name type="common">Parasitoid wasp</name>
    <dbReference type="NCBI Taxonomy" id="684658"/>
    <lineage>
        <taxon>Eukaryota</taxon>
        <taxon>Metazoa</taxon>
        <taxon>Ecdysozoa</taxon>
        <taxon>Arthropoda</taxon>
        <taxon>Hexapoda</taxon>
        <taxon>Insecta</taxon>
        <taxon>Pterygota</taxon>
        <taxon>Neoptera</taxon>
        <taxon>Endopterygota</taxon>
        <taxon>Hymenoptera</taxon>
        <taxon>Apocrita</taxon>
        <taxon>Ichneumonoidea</taxon>
        <taxon>Braconidae</taxon>
        <taxon>Aphidiinae</taxon>
        <taxon>Aphidius</taxon>
    </lineage>
</organism>
<evidence type="ECO:0000256" key="8">
    <source>
        <dbReference type="PROSITE-ProRule" id="PRU00192"/>
    </source>
</evidence>
<dbReference type="SMART" id="SM00326">
    <property type="entry name" value="SH3"/>
    <property type="match status" value="1"/>
</dbReference>
<comment type="similarity">
    <text evidence="2">Belongs to the ABP1 family.</text>
</comment>
<dbReference type="Proteomes" id="UP000639338">
    <property type="component" value="Unassembled WGS sequence"/>
</dbReference>
<feature type="region of interest" description="Disordered" evidence="9">
    <location>
        <begin position="253"/>
        <end position="281"/>
    </location>
</feature>
<evidence type="ECO:0000256" key="7">
    <source>
        <dbReference type="ARBA" id="ARBA00023212"/>
    </source>
</evidence>
<protein>
    <recommendedName>
        <fullName evidence="14">Drebrin-like protein</fullName>
    </recommendedName>
</protein>
<sequence>MSVNLEKNHESLVEAWKNVVDDKSSINWAVYGYEGQTNNLKIRGTGNGGLEEMIEELNSGEIMYAFCRVIDTKTSLKKCLLINWQGEGAPIVRKGTCANHIRDIEKLLKGAHITINARSEEDVEVDLIMEKLARATGSSYKFKEPRGQDVGNSLPVGTVYKRVNPEAEINATERDEFWQREEIEEKARIQQEKIRRDAEQKKIELETRAREEKLTKLREKAENSSTLTTSQNNHSDISQQRIQELKNLKNKQIANQSTTNDDEDNDGKSKSEELKRQRNNETQQLIAQRTINARAVFEQNSSAGQMKSFVTKNPVTSKISSNIQSTITKVQENTAKDIIVPDKQVNEKIVEEELPKKEIIPIPKSTTETVPQVEPTPPEIQQEQQADNTQENELYNQLTGENYLYFDPNNEGMKARALYDYQAADETEITFDPGDIITHIDAIDEGWWQGLGPNGAYGLFPANYVEVIDSNTS</sequence>
<comment type="caution">
    <text evidence="12">The sequence shown here is derived from an EMBL/GenBank/DDBJ whole genome shotgun (WGS) entry which is preliminary data.</text>
</comment>
<dbReference type="Pfam" id="PF00241">
    <property type="entry name" value="Cofilin_ADF"/>
    <property type="match status" value="1"/>
</dbReference>
<dbReference type="GO" id="GO:0030427">
    <property type="term" value="C:site of polarized growth"/>
    <property type="evidence" value="ECO:0007669"/>
    <property type="project" value="TreeGrafter"/>
</dbReference>
<dbReference type="InterPro" id="IPR029006">
    <property type="entry name" value="ADF-H/Gelsolin-like_dom_sf"/>
</dbReference>
<keyword evidence="5" id="KW-0175">Coiled coil</keyword>
<dbReference type="GO" id="GO:0030425">
    <property type="term" value="C:dendrite"/>
    <property type="evidence" value="ECO:0007669"/>
    <property type="project" value="TreeGrafter"/>
</dbReference>
<dbReference type="FunFam" id="3.40.20.10:FF:000011">
    <property type="entry name" value="Drebrin-like protein B"/>
    <property type="match status" value="1"/>
</dbReference>
<dbReference type="GO" id="GO:0005884">
    <property type="term" value="C:actin filament"/>
    <property type="evidence" value="ECO:0007669"/>
    <property type="project" value="TreeGrafter"/>
</dbReference>
<evidence type="ECO:0000256" key="5">
    <source>
        <dbReference type="ARBA" id="ARBA00023054"/>
    </source>
</evidence>
<feature type="domain" description="ADF-H" evidence="11">
    <location>
        <begin position="2"/>
        <end position="133"/>
    </location>
</feature>
<dbReference type="InterPro" id="IPR002108">
    <property type="entry name" value="ADF-H"/>
</dbReference>
<dbReference type="GO" id="GO:0045211">
    <property type="term" value="C:postsynaptic membrane"/>
    <property type="evidence" value="ECO:0007669"/>
    <property type="project" value="TreeGrafter"/>
</dbReference>
<dbReference type="GO" id="GO:0030833">
    <property type="term" value="P:regulation of actin filament polymerization"/>
    <property type="evidence" value="ECO:0007669"/>
    <property type="project" value="TreeGrafter"/>
</dbReference>
<keyword evidence="7" id="KW-0206">Cytoskeleton</keyword>
<dbReference type="InterPro" id="IPR036028">
    <property type="entry name" value="SH3-like_dom_sf"/>
</dbReference>
<evidence type="ECO:0000256" key="1">
    <source>
        <dbReference type="ARBA" id="ARBA00004245"/>
    </source>
</evidence>
<dbReference type="Gene3D" id="2.30.30.40">
    <property type="entry name" value="SH3 Domains"/>
    <property type="match status" value="1"/>
</dbReference>
<feature type="region of interest" description="Disordered" evidence="9">
    <location>
        <begin position="214"/>
        <end position="238"/>
    </location>
</feature>
<dbReference type="PROSITE" id="PS51263">
    <property type="entry name" value="ADF_H"/>
    <property type="match status" value="1"/>
</dbReference>
<dbReference type="AlphaFoldDB" id="A0A835CP14"/>
<dbReference type="Pfam" id="PF14604">
    <property type="entry name" value="SH3_9"/>
    <property type="match status" value="1"/>
</dbReference>
<evidence type="ECO:0008006" key="14">
    <source>
        <dbReference type="Google" id="ProtNLM"/>
    </source>
</evidence>
<proteinExistence type="inferred from homology"/>
<evidence type="ECO:0000256" key="6">
    <source>
        <dbReference type="ARBA" id="ARBA00023203"/>
    </source>
</evidence>
<dbReference type="PANTHER" id="PTHR10829:SF25">
    <property type="entry name" value="DREBRIN-LIKE PROTEIN"/>
    <property type="match status" value="1"/>
</dbReference>
<dbReference type="GO" id="GO:0045773">
    <property type="term" value="P:positive regulation of axon extension"/>
    <property type="evidence" value="ECO:0007669"/>
    <property type="project" value="TreeGrafter"/>
</dbReference>
<feature type="domain" description="SH3" evidence="10">
    <location>
        <begin position="410"/>
        <end position="470"/>
    </location>
</feature>
<dbReference type="PANTHER" id="PTHR10829">
    <property type="entry name" value="CORTACTIN AND DREBRIN"/>
    <property type="match status" value="1"/>
</dbReference>
<evidence type="ECO:0000256" key="4">
    <source>
        <dbReference type="ARBA" id="ARBA00022490"/>
    </source>
</evidence>
<dbReference type="InterPro" id="IPR001452">
    <property type="entry name" value="SH3_domain"/>
</dbReference>
<dbReference type="GO" id="GO:0051015">
    <property type="term" value="F:actin filament binding"/>
    <property type="evidence" value="ECO:0007669"/>
    <property type="project" value="TreeGrafter"/>
</dbReference>
<accession>A0A835CP14</accession>
<dbReference type="GO" id="GO:0030027">
    <property type="term" value="C:lamellipodium"/>
    <property type="evidence" value="ECO:0007669"/>
    <property type="project" value="TreeGrafter"/>
</dbReference>
<dbReference type="EMBL" id="JACMRX010000004">
    <property type="protein sequence ID" value="KAF7990827.1"/>
    <property type="molecule type" value="Genomic_DNA"/>
</dbReference>
<dbReference type="InterPro" id="IPR035717">
    <property type="entry name" value="Drebrin-like_SH3"/>
</dbReference>
<evidence type="ECO:0000313" key="13">
    <source>
        <dbReference type="Proteomes" id="UP000639338"/>
    </source>
</evidence>
<dbReference type="PROSITE" id="PS50002">
    <property type="entry name" value="SH3"/>
    <property type="match status" value="1"/>
</dbReference>
<evidence type="ECO:0000256" key="2">
    <source>
        <dbReference type="ARBA" id="ARBA00011039"/>
    </source>
</evidence>
<dbReference type="CDD" id="cd11281">
    <property type="entry name" value="ADF_drebrin_like"/>
    <property type="match status" value="1"/>
</dbReference>
<dbReference type="Gene3D" id="3.40.20.10">
    <property type="entry name" value="Severin"/>
    <property type="match status" value="1"/>
</dbReference>
<comment type="subcellular location">
    <subcellularLocation>
        <location evidence="1">Cytoplasm</location>
        <location evidence="1">Cytoskeleton</location>
    </subcellularLocation>
</comment>